<organism evidence="3 4">
    <name type="scientific">Methylorubrum extorquens</name>
    <name type="common">Methylobacterium dichloromethanicum</name>
    <name type="synonym">Methylobacterium extorquens</name>
    <dbReference type="NCBI Taxonomy" id="408"/>
    <lineage>
        <taxon>Bacteria</taxon>
        <taxon>Pseudomonadati</taxon>
        <taxon>Pseudomonadota</taxon>
        <taxon>Alphaproteobacteria</taxon>
        <taxon>Hyphomicrobiales</taxon>
        <taxon>Methylobacteriaceae</taxon>
        <taxon>Methylorubrum</taxon>
    </lineage>
</organism>
<proteinExistence type="predicted"/>
<dbReference type="Gene3D" id="3.90.1300.10">
    <property type="entry name" value="Amidase signature (AS) domain"/>
    <property type="match status" value="1"/>
</dbReference>
<dbReference type="PANTHER" id="PTHR11895">
    <property type="entry name" value="TRANSAMIDASE"/>
    <property type="match status" value="1"/>
</dbReference>
<evidence type="ECO:0000313" key="3">
    <source>
        <dbReference type="EMBL" id="SOR28420.1"/>
    </source>
</evidence>
<dbReference type="InterPro" id="IPR053844">
    <property type="entry name" value="AH_C"/>
</dbReference>
<accession>A0A2N9AMP0</accession>
<gene>
    <name evidence="3" type="ORF">TK0001_1818</name>
</gene>
<evidence type="ECO:0000259" key="1">
    <source>
        <dbReference type="Pfam" id="PF01425"/>
    </source>
</evidence>
<dbReference type="EMBL" id="LT962688">
    <property type="protein sequence ID" value="SOR28420.1"/>
    <property type="molecule type" value="Genomic_DNA"/>
</dbReference>
<dbReference type="Gene3D" id="3.10.490.10">
    <property type="entry name" value="Gamma-glutamyl cyclotransferase-like"/>
    <property type="match status" value="1"/>
</dbReference>
<name>A0A2N9AMP0_METEX</name>
<dbReference type="SUPFAM" id="SSF75304">
    <property type="entry name" value="Amidase signature (AS) enzymes"/>
    <property type="match status" value="1"/>
</dbReference>
<dbReference type="Pfam" id="PF01425">
    <property type="entry name" value="Amidase"/>
    <property type="match status" value="1"/>
</dbReference>
<dbReference type="InterPro" id="IPR014085">
    <property type="entry name" value="Allophanate_hydrolase"/>
</dbReference>
<evidence type="ECO:0000313" key="4">
    <source>
        <dbReference type="Proteomes" id="UP000233769"/>
    </source>
</evidence>
<dbReference type="NCBIfam" id="TIGR02713">
    <property type="entry name" value="allophanate_hyd"/>
    <property type="match status" value="1"/>
</dbReference>
<dbReference type="GO" id="GO:0016787">
    <property type="term" value="F:hydrolase activity"/>
    <property type="evidence" value="ECO:0007669"/>
    <property type="project" value="UniProtKB-KW"/>
</dbReference>
<feature type="domain" description="Allophanate hydrolase C-terminal" evidence="2">
    <location>
        <begin position="482"/>
        <end position="606"/>
    </location>
</feature>
<feature type="domain" description="Amidase" evidence="1">
    <location>
        <begin position="24"/>
        <end position="436"/>
    </location>
</feature>
<keyword evidence="3" id="KW-0378">Hydrolase</keyword>
<dbReference type="PANTHER" id="PTHR11895:SF169">
    <property type="entry name" value="GLUTAMYL-TRNA(GLN) AMIDOTRANSFERASE"/>
    <property type="match status" value="1"/>
</dbReference>
<dbReference type="InterPro" id="IPR036928">
    <property type="entry name" value="AS_sf"/>
</dbReference>
<sequence length="611" mass="62200">MPVPAFPSLSALHAAYAEGLSLEVVLAEIDRRIAVADDPGIFLARVPAAEMQAAARALGPFDPANKPLWGVPFAVKDNVDVAGLPTTAACPDFAYTPQATAPAVERLLAAGAILVGKTNLDQFATGLVGVRTPYPVPKNAIDPTIVPGGSSSGSAVAVARGLVTFALGTDTAGSGRVPAGLNNIVGLKPSLGSVSGRGVVPACRTLDTLSVFAGTVTEADVVFRIMAGYDPQDPYSRALPVPPRPGALPPGLRVGVPDAASLIFAGDALSANAFDGALADLDTVIGGAAVTVDLAPFFAVAGLLYAGPWVAERYQAIRGFIEERPEALHPTTRAIIGAATGHSAADAFAGLYRLAELRRATEVVWRGIDVLVVPTYPRPRRVADLAADPVGPNSELGTYTNFVNLLDLCALAVPGRFRADGRPSGVTLIAPRGADGLIAELGARLHAAAGGTLGASGVPIPAEAASPGDRAQRGDRAQGDEIEIAVVGAHLSGLPLNGELTARGARFLRAVRTTPDYRLHALPGGPPARPGLIRVAPGSGHAIETEVWALTPDAFGSFVAGIPAPLAIGTLSLADGTAPKGFLAEAAGLTGARNISDHGGWRAYLASVTAT</sequence>
<dbReference type="InterPro" id="IPR000120">
    <property type="entry name" value="Amidase"/>
</dbReference>
<dbReference type="NCBIfam" id="NF006043">
    <property type="entry name" value="PRK08186.1"/>
    <property type="match status" value="1"/>
</dbReference>
<dbReference type="Pfam" id="PF21986">
    <property type="entry name" value="AH_C"/>
    <property type="match status" value="1"/>
</dbReference>
<dbReference type="InterPro" id="IPR023631">
    <property type="entry name" value="Amidase_dom"/>
</dbReference>
<dbReference type="Proteomes" id="UP000233769">
    <property type="component" value="Chromosome tk0001"/>
</dbReference>
<evidence type="ECO:0000259" key="2">
    <source>
        <dbReference type="Pfam" id="PF21986"/>
    </source>
</evidence>
<protein>
    <submittedName>
        <fullName evidence="3">Allophanate hydrolase</fullName>
    </submittedName>
</protein>
<dbReference type="Gene3D" id="1.20.58.1700">
    <property type="match status" value="1"/>
</dbReference>
<dbReference type="AlphaFoldDB" id="A0A2N9AMP0"/>
<reference evidence="4" key="1">
    <citation type="submission" date="2017-10" db="EMBL/GenBank/DDBJ databases">
        <authorList>
            <person name="Regsiter A."/>
            <person name="William W."/>
        </authorList>
    </citation>
    <scope>NUCLEOTIDE SEQUENCE [LARGE SCALE GENOMIC DNA]</scope>
</reference>